<dbReference type="InterPro" id="IPR005107">
    <property type="entry name" value="CO_DH_flav_C"/>
</dbReference>
<dbReference type="InterPro" id="IPR016169">
    <property type="entry name" value="FAD-bd_PCMH_sub2"/>
</dbReference>
<accession>A0A0K1E7K0</accession>
<dbReference type="EMBL" id="CP012159">
    <property type="protein sequence ID" value="AKT36840.1"/>
    <property type="molecule type" value="Genomic_DNA"/>
</dbReference>
<dbReference type="InterPro" id="IPR036318">
    <property type="entry name" value="FAD-bd_PCMH-like_sf"/>
</dbReference>
<dbReference type="InterPro" id="IPR016166">
    <property type="entry name" value="FAD-bd_PCMH"/>
</dbReference>
<dbReference type="PATRIC" id="fig|52.7.peg.1030"/>
<dbReference type="AlphaFoldDB" id="A0A0K1E7K0"/>
<dbReference type="GO" id="GO:0016491">
    <property type="term" value="F:oxidoreductase activity"/>
    <property type="evidence" value="ECO:0007669"/>
    <property type="project" value="InterPro"/>
</dbReference>
<proteinExistence type="predicted"/>
<dbReference type="PROSITE" id="PS51387">
    <property type="entry name" value="FAD_PCMH"/>
    <property type="match status" value="1"/>
</dbReference>
<keyword evidence="4" id="KW-1185">Reference proteome</keyword>
<dbReference type="STRING" id="52.CMC5_009610"/>
<dbReference type="SMART" id="SM01092">
    <property type="entry name" value="CO_deh_flav_C"/>
    <property type="match status" value="1"/>
</dbReference>
<sequence length="325" mass="34721">MNRFSWVNPSSIEDAVAALEPGASIKAGGIDMMDLLKEGLIVPQRLVNLRAVEGLDQIEETSDGLHIGPLVTLARLAADPTIQKLHRALADAASRAATPQIRNVATVGGNLLQRPRCWYFRNEAFVCRKKGGGRCYAHGGENAYHAILDNQLCAAVHPSAMATALLALGAQLEIRGPVGQRSAPLEGFFVAPEVDVMRENALGDREIITKIILPEPPSGSGSAYLKQGEKESFDWPLAEVAVMLEREANRCKRASIVLGAAAPVPFRAKAAEDALTGKVVDEATARAAARAAVQGAKPLEQNAYKVTIFEAIVRRTILAAHGNVK</sequence>
<dbReference type="Proteomes" id="UP000067626">
    <property type="component" value="Chromosome"/>
</dbReference>
<dbReference type="SUPFAM" id="SSF55447">
    <property type="entry name" value="CO dehydrogenase flavoprotein C-terminal domain-like"/>
    <property type="match status" value="1"/>
</dbReference>
<feature type="domain" description="FAD-binding PCMH-type" evidence="2">
    <location>
        <begin position="1"/>
        <end position="218"/>
    </location>
</feature>
<reference evidence="3 4" key="1">
    <citation type="submission" date="2015-07" db="EMBL/GenBank/DDBJ databases">
        <title>Genome analysis of myxobacterium Chondromyces crocatus Cm c5 reveals a high potential for natural compound synthesis and the genetic basis for the loss of fruiting body formation.</title>
        <authorList>
            <person name="Zaburannyi N."/>
            <person name="Bunk B."/>
            <person name="Maier J."/>
            <person name="Overmann J."/>
            <person name="Mueller R."/>
        </authorList>
    </citation>
    <scope>NUCLEOTIDE SEQUENCE [LARGE SCALE GENOMIC DNA]</scope>
    <source>
        <strain evidence="3 4">Cm c5</strain>
    </source>
</reference>
<dbReference type="Gene3D" id="3.30.465.10">
    <property type="match status" value="2"/>
</dbReference>
<dbReference type="SUPFAM" id="SSF56176">
    <property type="entry name" value="FAD-binding/transporter-associated domain-like"/>
    <property type="match status" value="1"/>
</dbReference>
<dbReference type="GO" id="GO:0071949">
    <property type="term" value="F:FAD binding"/>
    <property type="evidence" value="ECO:0007669"/>
    <property type="project" value="InterPro"/>
</dbReference>
<dbReference type="OrthoDB" id="9783813at2"/>
<dbReference type="RefSeq" id="WP_050429291.1">
    <property type="nucleotide sequence ID" value="NZ_CP012159.1"/>
</dbReference>
<dbReference type="PANTHER" id="PTHR42659:SF9">
    <property type="entry name" value="XANTHINE DEHYDROGENASE FAD-BINDING SUBUNIT XDHB-RELATED"/>
    <property type="match status" value="1"/>
</dbReference>
<evidence type="ECO:0000259" key="2">
    <source>
        <dbReference type="PROSITE" id="PS51387"/>
    </source>
</evidence>
<name>A0A0K1E7K0_CHOCO</name>
<protein>
    <submittedName>
        <fullName evidence="3">Molybdopterin dehydrogenase</fullName>
    </submittedName>
</protein>
<dbReference type="Pfam" id="PF00941">
    <property type="entry name" value="FAD_binding_5"/>
    <property type="match status" value="1"/>
</dbReference>
<dbReference type="PANTHER" id="PTHR42659">
    <property type="entry name" value="XANTHINE DEHYDROGENASE SUBUNIT C-RELATED"/>
    <property type="match status" value="1"/>
</dbReference>
<evidence type="ECO:0000313" key="4">
    <source>
        <dbReference type="Proteomes" id="UP000067626"/>
    </source>
</evidence>
<dbReference type="InterPro" id="IPR016167">
    <property type="entry name" value="FAD-bd_PCMH_sub1"/>
</dbReference>
<dbReference type="InterPro" id="IPR036683">
    <property type="entry name" value="CO_DH_flav_C_dom_sf"/>
</dbReference>
<dbReference type="Pfam" id="PF03450">
    <property type="entry name" value="CO_deh_flav_C"/>
    <property type="match status" value="1"/>
</dbReference>
<evidence type="ECO:0000313" key="3">
    <source>
        <dbReference type="EMBL" id="AKT36840.1"/>
    </source>
</evidence>
<evidence type="ECO:0000256" key="1">
    <source>
        <dbReference type="ARBA" id="ARBA00022827"/>
    </source>
</evidence>
<dbReference type="Gene3D" id="3.30.390.50">
    <property type="entry name" value="CO dehydrogenase flavoprotein, C-terminal domain"/>
    <property type="match status" value="1"/>
</dbReference>
<dbReference type="InterPro" id="IPR051312">
    <property type="entry name" value="Diverse_Substr_Oxidored"/>
</dbReference>
<dbReference type="InterPro" id="IPR002346">
    <property type="entry name" value="Mopterin_DH_FAD-bd"/>
</dbReference>
<dbReference type="Gene3D" id="3.30.43.10">
    <property type="entry name" value="Uridine Diphospho-n-acetylenolpyruvylglucosamine Reductase, domain 2"/>
    <property type="match status" value="1"/>
</dbReference>
<keyword evidence="1" id="KW-0274">FAD</keyword>
<keyword evidence="1" id="KW-0285">Flavoprotein</keyword>
<dbReference type="KEGG" id="ccro:CMC5_009610"/>
<gene>
    <name evidence="3" type="ORF">CMC5_009610</name>
</gene>
<organism evidence="3 4">
    <name type="scientific">Chondromyces crocatus</name>
    <dbReference type="NCBI Taxonomy" id="52"/>
    <lineage>
        <taxon>Bacteria</taxon>
        <taxon>Pseudomonadati</taxon>
        <taxon>Myxococcota</taxon>
        <taxon>Polyangia</taxon>
        <taxon>Polyangiales</taxon>
        <taxon>Polyangiaceae</taxon>
        <taxon>Chondromyces</taxon>
    </lineage>
</organism>